<feature type="chain" id="PRO_5014714482" evidence="1">
    <location>
        <begin position="22"/>
        <end position="73"/>
    </location>
</feature>
<protein>
    <submittedName>
        <fullName evidence="2">Putative secreted protein</fullName>
    </submittedName>
</protein>
<feature type="signal peptide" evidence="1">
    <location>
        <begin position="1"/>
        <end position="21"/>
    </location>
</feature>
<evidence type="ECO:0000313" key="2">
    <source>
        <dbReference type="EMBL" id="MBW76805.1"/>
    </source>
</evidence>
<evidence type="ECO:0000256" key="1">
    <source>
        <dbReference type="SAM" id="SignalP"/>
    </source>
</evidence>
<accession>A0A2M4DH14</accession>
<proteinExistence type="predicted"/>
<dbReference type="EMBL" id="GGFL01012627">
    <property type="protein sequence ID" value="MBW76805.1"/>
    <property type="molecule type" value="Transcribed_RNA"/>
</dbReference>
<dbReference type="AlphaFoldDB" id="A0A2M4DH14"/>
<name>A0A2M4DH14_ANODA</name>
<sequence>MMMVMLLLLLLLLMWFHQWRHDGRLYRRQLQTNLWSNIRLDLIKDRRFTTKDGESRLRRFAILVLERKHARGR</sequence>
<keyword evidence="1" id="KW-0732">Signal</keyword>
<reference evidence="2" key="1">
    <citation type="submission" date="2018-01" db="EMBL/GenBank/DDBJ databases">
        <title>An insight into the sialome of Amazonian anophelines.</title>
        <authorList>
            <person name="Ribeiro J.M."/>
            <person name="Scarpassa V."/>
            <person name="Calvo E."/>
        </authorList>
    </citation>
    <scope>NUCLEOTIDE SEQUENCE</scope>
</reference>
<organism evidence="2">
    <name type="scientific">Anopheles darlingi</name>
    <name type="common">Mosquito</name>
    <dbReference type="NCBI Taxonomy" id="43151"/>
    <lineage>
        <taxon>Eukaryota</taxon>
        <taxon>Metazoa</taxon>
        <taxon>Ecdysozoa</taxon>
        <taxon>Arthropoda</taxon>
        <taxon>Hexapoda</taxon>
        <taxon>Insecta</taxon>
        <taxon>Pterygota</taxon>
        <taxon>Neoptera</taxon>
        <taxon>Endopterygota</taxon>
        <taxon>Diptera</taxon>
        <taxon>Nematocera</taxon>
        <taxon>Culicoidea</taxon>
        <taxon>Culicidae</taxon>
        <taxon>Anophelinae</taxon>
        <taxon>Anopheles</taxon>
    </lineage>
</organism>